<proteinExistence type="predicted"/>
<dbReference type="AlphaFoldDB" id="A0A7U5BG62"/>
<dbReference type="GO" id="GO:0005975">
    <property type="term" value="P:carbohydrate metabolic process"/>
    <property type="evidence" value="ECO:0007669"/>
    <property type="project" value="InterPro"/>
</dbReference>
<dbReference type="InterPro" id="IPR011013">
    <property type="entry name" value="Gal_mutarotase_sf_dom"/>
</dbReference>
<dbReference type="GO" id="GO:0016853">
    <property type="term" value="F:isomerase activity"/>
    <property type="evidence" value="ECO:0007669"/>
    <property type="project" value="InterPro"/>
</dbReference>
<organism evidence="1 2">
    <name type="scientific">Sphingomonas hengshuiensis</name>
    <dbReference type="NCBI Taxonomy" id="1609977"/>
    <lineage>
        <taxon>Bacteria</taxon>
        <taxon>Pseudomonadati</taxon>
        <taxon>Pseudomonadota</taxon>
        <taxon>Alphaproteobacteria</taxon>
        <taxon>Sphingomonadales</taxon>
        <taxon>Sphingomonadaceae</taxon>
        <taxon>Sphingomonas</taxon>
    </lineage>
</organism>
<evidence type="ECO:0000313" key="1">
    <source>
        <dbReference type="EMBL" id="AJP74662.1"/>
    </source>
</evidence>
<dbReference type="PANTHER" id="PTHR11122">
    <property type="entry name" value="APOSPORY-ASSOCIATED PROTEIN C-RELATED"/>
    <property type="match status" value="1"/>
</dbReference>
<dbReference type="InterPro" id="IPR008183">
    <property type="entry name" value="Aldose_1/G6P_1-epimerase"/>
</dbReference>
<name>A0A7U5BG62_9SPHN</name>
<dbReference type="GO" id="GO:0030246">
    <property type="term" value="F:carbohydrate binding"/>
    <property type="evidence" value="ECO:0007669"/>
    <property type="project" value="InterPro"/>
</dbReference>
<dbReference type="Proteomes" id="UP000032300">
    <property type="component" value="Chromosome"/>
</dbReference>
<sequence length="287" mass="30925">MIAIESDALRATINPLGAELSSLRDSAGRELMTDADPAYWAGRAPLLFPIVGRLAGDRYRIGDTEYPLPQHGFARRRDFALVEQAADRVLFRLTDDEATRAVYPFAFALDAAYALTGATLRMAITVTNTGDVDMPASFGFHPAFAWPLPGGGAKEAHRIRFAHPEPGALNAIQGGLIGPATRPSPVEGDTLALHDDLFAQDALVWQAPASRALSYGAPEGPQLDFAFPDMPSLAIWSKAGARFVCIEPWQGHADPVGFDGEIWDKPGMLRLAPGAARTFSMEVTLRV</sequence>
<dbReference type="Gene3D" id="2.70.98.10">
    <property type="match status" value="1"/>
</dbReference>
<accession>A0A7U5BG62</accession>
<reference evidence="1 2" key="1">
    <citation type="journal article" date="2015" name="Int. J. Syst. Evol. Microbiol.">
        <title>Sphingomonas hengshuiensis sp. nov., isolated from lake wetland.</title>
        <authorList>
            <person name="Wei S."/>
            <person name="Wang T."/>
            <person name="Liu H."/>
            <person name="Zhang C."/>
            <person name="Guo J."/>
            <person name="Wang Q."/>
            <person name="Liang K."/>
            <person name="Zhang Z."/>
        </authorList>
    </citation>
    <scope>NUCLEOTIDE SEQUENCE [LARGE SCALE GENOMIC DNA]</scope>
    <source>
        <strain evidence="1 2">WHSC-8</strain>
    </source>
</reference>
<dbReference type="SUPFAM" id="SSF74650">
    <property type="entry name" value="Galactose mutarotase-like"/>
    <property type="match status" value="1"/>
</dbReference>
<dbReference type="Pfam" id="PF01263">
    <property type="entry name" value="Aldose_epim"/>
    <property type="match status" value="1"/>
</dbReference>
<dbReference type="RefSeq" id="WP_044336668.1">
    <property type="nucleotide sequence ID" value="NZ_CP010836.1"/>
</dbReference>
<evidence type="ECO:0000313" key="2">
    <source>
        <dbReference type="Proteomes" id="UP000032300"/>
    </source>
</evidence>
<protein>
    <submittedName>
        <fullName evidence="1">Aldose epimerase</fullName>
    </submittedName>
</protein>
<dbReference type="EMBL" id="CP010836">
    <property type="protein sequence ID" value="AJP74662.1"/>
    <property type="molecule type" value="Genomic_DNA"/>
</dbReference>
<dbReference type="CDD" id="cd09024">
    <property type="entry name" value="Aldose_epim_lacX"/>
    <property type="match status" value="1"/>
</dbReference>
<dbReference type="PANTHER" id="PTHR11122:SF13">
    <property type="entry name" value="GLUCOSE-6-PHOSPHATE 1-EPIMERASE"/>
    <property type="match status" value="1"/>
</dbReference>
<dbReference type="OrthoDB" id="9795355at2"/>
<dbReference type="KEGG" id="sphi:TS85_19350"/>
<gene>
    <name evidence="1" type="ORF">TS85_19350</name>
</gene>
<reference evidence="1 2" key="2">
    <citation type="submission" date="2015-02" db="EMBL/GenBank/DDBJ databases">
        <title>The complete genome of Sphingomonas hengshuiensis sp. WHSC-8 isolated from soil of Hengshui Lake.</title>
        <authorList>
            <person name="Wei S."/>
            <person name="Guo J."/>
            <person name="Su C."/>
            <person name="Wu R."/>
            <person name="Zhang Z."/>
            <person name="Liang K."/>
            <person name="Li H."/>
            <person name="Wang T."/>
            <person name="Liu H."/>
            <person name="Zhang C."/>
            <person name="Li Z."/>
            <person name="Wang Q."/>
            <person name="Meng J."/>
        </authorList>
    </citation>
    <scope>NUCLEOTIDE SEQUENCE [LARGE SCALE GENOMIC DNA]</scope>
    <source>
        <strain evidence="1 2">WHSC-8</strain>
    </source>
</reference>
<dbReference type="InterPro" id="IPR037481">
    <property type="entry name" value="LacX"/>
</dbReference>
<keyword evidence="2" id="KW-1185">Reference proteome</keyword>
<dbReference type="InterPro" id="IPR014718">
    <property type="entry name" value="GH-type_carb-bd"/>
</dbReference>